<proteinExistence type="predicted"/>
<dbReference type="OrthoDB" id="9at2157"/>
<protein>
    <submittedName>
        <fullName evidence="1">Uncharacterized protein</fullName>
    </submittedName>
</protein>
<dbReference type="Proteomes" id="UP000509478">
    <property type="component" value="Chromosome"/>
</dbReference>
<evidence type="ECO:0000313" key="2">
    <source>
        <dbReference type="Proteomes" id="UP000509478"/>
    </source>
</evidence>
<dbReference type="KEGG" id="nue:C5F50_05320"/>
<dbReference type="AlphaFoldDB" id="A0A7D5M4J6"/>
<keyword evidence="2" id="KW-1185">Reference proteome</keyword>
<dbReference type="RefSeq" id="WP_179372640.1">
    <property type="nucleotide sequence ID" value="NZ_CP026995.1"/>
</dbReference>
<sequence length="84" mass="10381">MKVFFTKHFDDPTCEKFTEFHVDTHRTWWCCKQLKEHDKHFQLWNVKWAKFHFKDISTDGNIAFFAMNYCPYCGEKIEYEEFAK</sequence>
<accession>A0A7D5M4J6</accession>
<dbReference type="GeneID" id="56067475"/>
<evidence type="ECO:0000313" key="1">
    <source>
        <dbReference type="EMBL" id="QLH06552.1"/>
    </source>
</evidence>
<reference evidence="1 2" key="1">
    <citation type="submission" date="2018-02" db="EMBL/GenBank/DDBJ databases">
        <title>Complete genome of Nitrosopumilus ureaphilus PS0.</title>
        <authorList>
            <person name="Qin W."/>
            <person name="Zheng Y."/>
            <person name="Stahl D.A."/>
        </authorList>
    </citation>
    <scope>NUCLEOTIDE SEQUENCE [LARGE SCALE GENOMIC DNA]</scope>
    <source>
        <strain evidence="1 2">PS0</strain>
    </source>
</reference>
<gene>
    <name evidence="1" type="ORF">C5F50_05320</name>
</gene>
<name>A0A7D5M4J6_9ARCH</name>
<dbReference type="EMBL" id="CP026995">
    <property type="protein sequence ID" value="QLH06552.1"/>
    <property type="molecule type" value="Genomic_DNA"/>
</dbReference>
<organism evidence="1 2">
    <name type="scientific">Nitrosopumilus ureiphilus</name>
    <dbReference type="NCBI Taxonomy" id="1470067"/>
    <lineage>
        <taxon>Archaea</taxon>
        <taxon>Nitrososphaerota</taxon>
        <taxon>Nitrososphaeria</taxon>
        <taxon>Nitrosopumilales</taxon>
        <taxon>Nitrosopumilaceae</taxon>
        <taxon>Nitrosopumilus</taxon>
    </lineage>
</organism>